<dbReference type="GO" id="GO:0005739">
    <property type="term" value="C:mitochondrion"/>
    <property type="evidence" value="ECO:0007669"/>
    <property type="project" value="UniProtKB-SubCell"/>
</dbReference>
<evidence type="ECO:0000256" key="7">
    <source>
        <dbReference type="ARBA" id="ARBA00023002"/>
    </source>
</evidence>
<evidence type="ECO:0000313" key="15">
    <source>
        <dbReference type="Proteomes" id="UP001385951"/>
    </source>
</evidence>
<keyword evidence="3" id="KW-0444">Lipid biosynthesis</keyword>
<evidence type="ECO:0000256" key="9">
    <source>
        <dbReference type="ARBA" id="ARBA00023128"/>
    </source>
</evidence>
<keyword evidence="15" id="KW-1185">Reference proteome</keyword>
<dbReference type="GO" id="GO:0141148">
    <property type="term" value="F:enoyl-[acyl-carrier-protein] reductase (NADPH) activity"/>
    <property type="evidence" value="ECO:0007669"/>
    <property type="project" value="UniProtKB-EC"/>
</dbReference>
<dbReference type="InterPro" id="IPR013154">
    <property type="entry name" value="ADH-like_N"/>
</dbReference>
<dbReference type="SMART" id="SM00829">
    <property type="entry name" value="PKS_ER"/>
    <property type="match status" value="1"/>
</dbReference>
<comment type="catalytic activity">
    <reaction evidence="12">
        <text>a 2,3-saturated acyl-[ACP] + NADP(+) = a (2E)-enoyl-[ACP] + NADPH + H(+)</text>
        <dbReference type="Rhea" id="RHEA:22564"/>
        <dbReference type="Rhea" id="RHEA-COMP:9925"/>
        <dbReference type="Rhea" id="RHEA-COMP:9926"/>
        <dbReference type="ChEBI" id="CHEBI:15378"/>
        <dbReference type="ChEBI" id="CHEBI:57783"/>
        <dbReference type="ChEBI" id="CHEBI:58349"/>
        <dbReference type="ChEBI" id="CHEBI:78784"/>
        <dbReference type="ChEBI" id="CHEBI:78785"/>
        <dbReference type="EC" id="1.3.1.104"/>
    </reaction>
</comment>
<dbReference type="Pfam" id="PF08240">
    <property type="entry name" value="ADH_N"/>
    <property type="match status" value="1"/>
</dbReference>
<proteinExistence type="inferred from homology"/>
<evidence type="ECO:0000313" key="14">
    <source>
        <dbReference type="EMBL" id="KAK7679439.1"/>
    </source>
</evidence>
<accession>A0AAW0FIS7</accession>
<dbReference type="Proteomes" id="UP001385951">
    <property type="component" value="Unassembled WGS sequence"/>
</dbReference>
<dbReference type="SUPFAM" id="SSF51735">
    <property type="entry name" value="NAD(P)-binding Rossmann-fold domains"/>
    <property type="match status" value="1"/>
</dbReference>
<evidence type="ECO:0000256" key="3">
    <source>
        <dbReference type="ARBA" id="ARBA00022516"/>
    </source>
</evidence>
<dbReference type="InterPro" id="IPR036291">
    <property type="entry name" value="NAD(P)-bd_dom_sf"/>
</dbReference>
<evidence type="ECO:0000256" key="2">
    <source>
        <dbReference type="ARBA" id="ARBA00010371"/>
    </source>
</evidence>
<organism evidence="14 15">
    <name type="scientific">Cerrena zonata</name>
    <dbReference type="NCBI Taxonomy" id="2478898"/>
    <lineage>
        <taxon>Eukaryota</taxon>
        <taxon>Fungi</taxon>
        <taxon>Dikarya</taxon>
        <taxon>Basidiomycota</taxon>
        <taxon>Agaricomycotina</taxon>
        <taxon>Agaricomycetes</taxon>
        <taxon>Polyporales</taxon>
        <taxon>Cerrenaceae</taxon>
        <taxon>Cerrena</taxon>
    </lineage>
</organism>
<comment type="subcellular location">
    <subcellularLocation>
        <location evidence="1">Mitochondrion</location>
    </subcellularLocation>
</comment>
<dbReference type="InterPro" id="IPR013149">
    <property type="entry name" value="ADH-like_C"/>
</dbReference>
<feature type="domain" description="Enoyl reductase (ER)" evidence="13">
    <location>
        <begin position="31"/>
        <end position="391"/>
    </location>
</feature>
<evidence type="ECO:0000256" key="11">
    <source>
        <dbReference type="ARBA" id="ARBA00038963"/>
    </source>
</evidence>
<sequence>MLASIRILAKPSAARHANRAIVYPSFGNPSEVLTAVTYPDLSSPPPKSLNVRYILSPINPADINVIENKYHSKPSPVKTLAEGTVHAFSEPHFVGGNEGLAEVIEVGKGVEGYKVGDRVVLTKQQSGTWASARTLHEDDVLKVPEEFSDVNAATITVNPPTAYNMLHSFVNLRPGDLVIQNGANSAVGQAVIQIASRRGLRTLNFVRNRNDIISLKESLHSLGADHVYTYDDLKNKETVQQIKSTITHKGASLMLNCVSGDPTKDMTRFLAEGATLVSYGAMSKQPLSLPTSLFIFRDLVCRGFWQTKWYADHSREEREDLMQTLAELKVSSCADDVDKTTDVLSNDAQQLQEPEHEILTLKGAASDQEVAQQVREIISKMQGGRYGKKALLKFE</sequence>
<dbReference type="EC" id="1.3.1.104" evidence="11"/>
<dbReference type="PANTHER" id="PTHR43981:SF2">
    <property type="entry name" value="ENOYL-[ACYL-CARRIER-PROTEIN] REDUCTASE, MITOCHONDRIAL"/>
    <property type="match status" value="1"/>
</dbReference>
<keyword evidence="4" id="KW-0276">Fatty acid metabolism</keyword>
<dbReference type="Gene3D" id="3.90.180.10">
    <property type="entry name" value="Medium-chain alcohol dehydrogenases, catalytic domain"/>
    <property type="match status" value="1"/>
</dbReference>
<dbReference type="FunFam" id="3.40.50.720:FF:000112">
    <property type="entry name" value="Enoyl-[acyl-carrier-protein] reductase 1, mitochondrial"/>
    <property type="match status" value="1"/>
</dbReference>
<keyword evidence="5" id="KW-0521">NADP</keyword>
<reference evidence="14 15" key="1">
    <citation type="submission" date="2022-09" db="EMBL/GenBank/DDBJ databases">
        <authorList>
            <person name="Palmer J.M."/>
        </authorList>
    </citation>
    <scope>NUCLEOTIDE SEQUENCE [LARGE SCALE GENOMIC DNA]</scope>
    <source>
        <strain evidence="14 15">DSM 7382</strain>
    </source>
</reference>
<evidence type="ECO:0000256" key="5">
    <source>
        <dbReference type="ARBA" id="ARBA00022857"/>
    </source>
</evidence>
<dbReference type="InterPro" id="IPR051034">
    <property type="entry name" value="Mito_Enoyl-ACP_Reductase"/>
</dbReference>
<evidence type="ECO:0000256" key="1">
    <source>
        <dbReference type="ARBA" id="ARBA00004173"/>
    </source>
</evidence>
<evidence type="ECO:0000256" key="12">
    <source>
        <dbReference type="ARBA" id="ARBA00048843"/>
    </source>
</evidence>
<evidence type="ECO:0000259" key="13">
    <source>
        <dbReference type="SMART" id="SM00829"/>
    </source>
</evidence>
<keyword evidence="6" id="KW-0809">Transit peptide</keyword>
<gene>
    <name evidence="14" type="ORF">QCA50_017493</name>
</gene>
<dbReference type="SUPFAM" id="SSF50129">
    <property type="entry name" value="GroES-like"/>
    <property type="match status" value="1"/>
</dbReference>
<keyword evidence="10" id="KW-0275">Fatty acid biosynthesis</keyword>
<dbReference type="Pfam" id="PF00107">
    <property type="entry name" value="ADH_zinc_N"/>
    <property type="match status" value="1"/>
</dbReference>
<comment type="similarity">
    <text evidence="2">Belongs to the zinc-containing alcohol dehydrogenase family. Quinone oxidoreductase subfamily.</text>
</comment>
<dbReference type="GO" id="GO:0006633">
    <property type="term" value="P:fatty acid biosynthetic process"/>
    <property type="evidence" value="ECO:0007669"/>
    <property type="project" value="UniProtKB-KW"/>
</dbReference>
<dbReference type="EMBL" id="JASBNA010000059">
    <property type="protein sequence ID" value="KAK7679439.1"/>
    <property type="molecule type" value="Genomic_DNA"/>
</dbReference>
<dbReference type="CDD" id="cd08290">
    <property type="entry name" value="ETR"/>
    <property type="match status" value="1"/>
</dbReference>
<dbReference type="InterPro" id="IPR011032">
    <property type="entry name" value="GroES-like_sf"/>
</dbReference>
<evidence type="ECO:0000256" key="10">
    <source>
        <dbReference type="ARBA" id="ARBA00023160"/>
    </source>
</evidence>
<comment type="caution">
    <text evidence="14">The sequence shown here is derived from an EMBL/GenBank/DDBJ whole genome shotgun (WGS) entry which is preliminary data.</text>
</comment>
<keyword evidence="8" id="KW-0443">Lipid metabolism</keyword>
<protein>
    <recommendedName>
        <fullName evidence="11">enoyl-[acyl-carrier-protein] reductase</fullName>
        <ecNumber evidence="11">1.3.1.104</ecNumber>
    </recommendedName>
</protein>
<dbReference type="PANTHER" id="PTHR43981">
    <property type="entry name" value="ENOYL-[ACYL-CARRIER-PROTEIN] REDUCTASE, MITOCHONDRIAL"/>
    <property type="match status" value="1"/>
</dbReference>
<evidence type="ECO:0000256" key="4">
    <source>
        <dbReference type="ARBA" id="ARBA00022832"/>
    </source>
</evidence>
<keyword evidence="7" id="KW-0560">Oxidoreductase</keyword>
<name>A0AAW0FIS7_9APHY</name>
<dbReference type="AlphaFoldDB" id="A0AAW0FIS7"/>
<keyword evidence="9" id="KW-0496">Mitochondrion</keyword>
<evidence type="ECO:0000256" key="6">
    <source>
        <dbReference type="ARBA" id="ARBA00022946"/>
    </source>
</evidence>
<evidence type="ECO:0000256" key="8">
    <source>
        <dbReference type="ARBA" id="ARBA00023098"/>
    </source>
</evidence>
<dbReference type="InterPro" id="IPR020843">
    <property type="entry name" value="ER"/>
</dbReference>
<dbReference type="Gene3D" id="3.40.50.720">
    <property type="entry name" value="NAD(P)-binding Rossmann-like Domain"/>
    <property type="match status" value="1"/>
</dbReference>